<dbReference type="EMBL" id="HBFF01000508">
    <property type="protein sequence ID" value="CAD8727484.1"/>
    <property type="molecule type" value="Transcribed_RNA"/>
</dbReference>
<sequence>MVANAVNINARPALKIKATRASGAKPTSVHAQRSKKVALPTTIAIGCATIATEAHAQEAIRSMEVQVVQLADVPTPLLYFGFLTTSLTFAVGTYLALTKIKLI</sequence>
<evidence type="ECO:0000313" key="2">
    <source>
        <dbReference type="EMBL" id="CAD8727483.1"/>
    </source>
</evidence>
<accession>A0A6T5SPF1</accession>
<name>A0A6T5SPF1_9CHLO</name>
<keyword evidence="1" id="KW-1133">Transmembrane helix</keyword>
<keyword evidence="1" id="KW-0472">Membrane</keyword>
<dbReference type="EMBL" id="HBFF01000509">
    <property type="protein sequence ID" value="CAD8727485.1"/>
    <property type="molecule type" value="Transcribed_RNA"/>
</dbReference>
<evidence type="ECO:0000256" key="1">
    <source>
        <dbReference type="SAM" id="Phobius"/>
    </source>
</evidence>
<proteinExistence type="predicted"/>
<gene>
    <name evidence="6" type="ORF">OMED0930_LOCUS4609</name>
    <name evidence="2" type="ORF">OMED0936_LOCUS400</name>
    <name evidence="3" type="ORF">OMED0936_LOCUS401</name>
    <name evidence="4" type="ORF">OMED0936_LOCUS402</name>
    <name evidence="5" type="ORF">OMED0936_LOCUS403</name>
</gene>
<evidence type="ECO:0000313" key="5">
    <source>
        <dbReference type="EMBL" id="CAD8727486.1"/>
    </source>
</evidence>
<feature type="transmembrane region" description="Helical" evidence="1">
    <location>
        <begin position="77"/>
        <end position="97"/>
    </location>
</feature>
<organism evidence="2">
    <name type="scientific">Ostreococcus mediterraneus</name>
    <dbReference type="NCBI Taxonomy" id="1486918"/>
    <lineage>
        <taxon>Eukaryota</taxon>
        <taxon>Viridiplantae</taxon>
        <taxon>Chlorophyta</taxon>
        <taxon>Mamiellophyceae</taxon>
        <taxon>Mamiellales</taxon>
        <taxon>Bathycoccaceae</taxon>
        <taxon>Ostreococcus</taxon>
    </lineage>
</organism>
<evidence type="ECO:0000313" key="6">
    <source>
        <dbReference type="EMBL" id="CAD8813496.1"/>
    </source>
</evidence>
<reference evidence="2" key="1">
    <citation type="submission" date="2021-01" db="EMBL/GenBank/DDBJ databases">
        <authorList>
            <person name="Corre E."/>
            <person name="Pelletier E."/>
            <person name="Niang G."/>
            <person name="Scheremetjew M."/>
            <person name="Finn R."/>
            <person name="Kale V."/>
            <person name="Holt S."/>
            <person name="Cochrane G."/>
            <person name="Meng A."/>
            <person name="Brown T."/>
            <person name="Cohen L."/>
        </authorList>
    </citation>
    <scope>NUCLEOTIDE SEQUENCE</scope>
    <source>
        <strain evidence="6">Clade-D-RCC1621</strain>
        <strain evidence="2">Clade-D-RCC2573</strain>
    </source>
</reference>
<protein>
    <submittedName>
        <fullName evidence="2">Uncharacterized protein</fullName>
    </submittedName>
</protein>
<evidence type="ECO:0000313" key="3">
    <source>
        <dbReference type="EMBL" id="CAD8727484.1"/>
    </source>
</evidence>
<dbReference type="EMBL" id="HBFF01000510">
    <property type="protein sequence ID" value="CAD8727486.1"/>
    <property type="molecule type" value="Transcribed_RNA"/>
</dbReference>
<evidence type="ECO:0000313" key="4">
    <source>
        <dbReference type="EMBL" id="CAD8727485.1"/>
    </source>
</evidence>
<keyword evidence="1" id="KW-0812">Transmembrane</keyword>
<dbReference type="EMBL" id="HBFO01006610">
    <property type="protein sequence ID" value="CAD8813496.1"/>
    <property type="molecule type" value="Transcribed_RNA"/>
</dbReference>
<dbReference type="AlphaFoldDB" id="A0A6T5SPF1"/>
<dbReference type="EMBL" id="HBFF01000507">
    <property type="protein sequence ID" value="CAD8727483.1"/>
    <property type="molecule type" value="Transcribed_RNA"/>
</dbReference>